<gene>
    <name evidence="1" type="ORF">HMPREF1977_1356</name>
</gene>
<name>E4MSI3_CAPOC</name>
<sequence>MAKVRAARAKTLAKFEMKKRCVRKWLENSEGNEDFQKETKRLFDEKRV</sequence>
<evidence type="ECO:0000313" key="2">
    <source>
        <dbReference type="Proteomes" id="UP000005391"/>
    </source>
</evidence>
<organism evidence="1 2">
    <name type="scientific">Capnocytophaga ochracea F0287</name>
    <dbReference type="NCBI Taxonomy" id="873517"/>
    <lineage>
        <taxon>Bacteria</taxon>
        <taxon>Pseudomonadati</taxon>
        <taxon>Bacteroidota</taxon>
        <taxon>Flavobacteriia</taxon>
        <taxon>Flavobacteriales</taxon>
        <taxon>Flavobacteriaceae</taxon>
        <taxon>Capnocytophaga</taxon>
    </lineage>
</organism>
<reference evidence="1 2" key="1">
    <citation type="submission" date="2010-10" db="EMBL/GenBank/DDBJ databases">
        <authorList>
            <person name="Muzny D."/>
            <person name="Qin X."/>
            <person name="Deng J."/>
            <person name="Jiang H."/>
            <person name="Liu Y."/>
            <person name="Qu J."/>
            <person name="Song X.-Z."/>
            <person name="Zhang L."/>
            <person name="Thornton R."/>
            <person name="Coyle M."/>
            <person name="Francisco L."/>
            <person name="Jackson L."/>
            <person name="Javaid M."/>
            <person name="Korchina V."/>
            <person name="Kovar C."/>
            <person name="Mata R."/>
            <person name="Mathew T."/>
            <person name="Ngo R."/>
            <person name="Nguyen L."/>
            <person name="Nguyen N."/>
            <person name="Okwuonu G."/>
            <person name="Ongeri F."/>
            <person name="Pham C."/>
            <person name="Simmons D."/>
            <person name="Wilczek-Boney K."/>
            <person name="Hale W."/>
            <person name="Jakkamsetti A."/>
            <person name="Pham P."/>
            <person name="Ruth R."/>
            <person name="San Lucas F."/>
            <person name="Warren J."/>
            <person name="Zhang J."/>
            <person name="Zhao Z."/>
            <person name="Zhou C."/>
            <person name="Zhu D."/>
            <person name="Lee S."/>
            <person name="Bess C."/>
            <person name="Blankenburg K."/>
            <person name="Forbes L."/>
            <person name="Fu Q."/>
            <person name="Gubbala S."/>
            <person name="Hirani K."/>
            <person name="Jayaseelan J.C."/>
            <person name="Lara F."/>
            <person name="Munidasa M."/>
            <person name="Palculict T."/>
            <person name="Patil S."/>
            <person name="Pu L.-L."/>
            <person name="Saada N."/>
            <person name="Tang L."/>
            <person name="Weissenberger G."/>
            <person name="Zhu Y."/>
            <person name="Hemphill L."/>
            <person name="Shang Y."/>
            <person name="Youmans B."/>
            <person name="Ayvaz T."/>
            <person name="Ross M."/>
            <person name="Santibanez J."/>
            <person name="Aqrawi P."/>
            <person name="Gross S."/>
            <person name="Joshi V."/>
            <person name="Fowler G."/>
            <person name="Nazareth L."/>
            <person name="Reid J."/>
            <person name="Worley K."/>
            <person name="Petrosino J."/>
            <person name="Highlander S."/>
            <person name="Gibbs R."/>
        </authorList>
    </citation>
    <scope>NUCLEOTIDE SEQUENCE [LARGE SCALE GENOMIC DNA]</scope>
    <source>
        <strain evidence="1 2">F0287</strain>
    </source>
</reference>
<dbReference type="HOGENOM" id="CLU_3150783_0_0_10"/>
<dbReference type="AlphaFoldDB" id="E4MSI3"/>
<protein>
    <submittedName>
        <fullName evidence="1">Uncharacterized protein</fullName>
    </submittedName>
</protein>
<dbReference type="Proteomes" id="UP000005391">
    <property type="component" value="Unassembled WGS sequence"/>
</dbReference>
<dbReference type="EMBL" id="AEOH01000037">
    <property type="protein sequence ID" value="EFS97373.1"/>
    <property type="molecule type" value="Genomic_DNA"/>
</dbReference>
<proteinExistence type="predicted"/>
<comment type="caution">
    <text evidence="1">The sequence shown here is derived from an EMBL/GenBank/DDBJ whole genome shotgun (WGS) entry which is preliminary data.</text>
</comment>
<accession>E4MSI3</accession>
<evidence type="ECO:0000313" key="1">
    <source>
        <dbReference type="EMBL" id="EFS97373.1"/>
    </source>
</evidence>